<evidence type="ECO:0008006" key="5">
    <source>
        <dbReference type="Google" id="ProtNLM"/>
    </source>
</evidence>
<gene>
    <name evidence="3" type="ORF">K457DRAFT_136085</name>
</gene>
<keyword evidence="4" id="KW-1185">Reference proteome</keyword>
<evidence type="ECO:0000256" key="2">
    <source>
        <dbReference type="SAM" id="Phobius"/>
    </source>
</evidence>
<feature type="compositionally biased region" description="Basic residues" evidence="1">
    <location>
        <begin position="12"/>
        <end position="21"/>
    </location>
</feature>
<keyword evidence="2" id="KW-0472">Membrane</keyword>
<dbReference type="Proteomes" id="UP000078512">
    <property type="component" value="Unassembled WGS sequence"/>
</dbReference>
<evidence type="ECO:0000313" key="4">
    <source>
        <dbReference type="Proteomes" id="UP000078512"/>
    </source>
</evidence>
<name>A0A197K257_9FUNG</name>
<dbReference type="AlphaFoldDB" id="A0A197K257"/>
<evidence type="ECO:0000313" key="3">
    <source>
        <dbReference type="EMBL" id="OAQ31565.1"/>
    </source>
</evidence>
<keyword evidence="2" id="KW-0812">Transmembrane</keyword>
<evidence type="ECO:0000256" key="1">
    <source>
        <dbReference type="SAM" id="MobiDB-lite"/>
    </source>
</evidence>
<proteinExistence type="predicted"/>
<feature type="transmembrane region" description="Helical" evidence="2">
    <location>
        <begin position="46"/>
        <end position="65"/>
    </location>
</feature>
<protein>
    <recommendedName>
        <fullName evidence="5">Transmembrane protein</fullName>
    </recommendedName>
</protein>
<sequence>MTGSGLVEQKQHQQHKTRKAPHIYPIQFNDPQLNNENLKTKKSKRVPPLVFCIVVVDVIVVMVGVL</sequence>
<organism evidence="3 4">
    <name type="scientific">Linnemannia elongata AG-77</name>
    <dbReference type="NCBI Taxonomy" id="1314771"/>
    <lineage>
        <taxon>Eukaryota</taxon>
        <taxon>Fungi</taxon>
        <taxon>Fungi incertae sedis</taxon>
        <taxon>Mucoromycota</taxon>
        <taxon>Mortierellomycotina</taxon>
        <taxon>Mortierellomycetes</taxon>
        <taxon>Mortierellales</taxon>
        <taxon>Mortierellaceae</taxon>
        <taxon>Linnemannia</taxon>
    </lineage>
</organism>
<reference evidence="3 4" key="1">
    <citation type="submission" date="2016-05" db="EMBL/GenBank/DDBJ databases">
        <title>Genome sequencing reveals origins of a unique bacterial endosymbiosis in the earliest lineages of terrestrial Fungi.</title>
        <authorList>
            <consortium name="DOE Joint Genome Institute"/>
            <person name="Uehling J."/>
            <person name="Gryganskyi A."/>
            <person name="Hameed K."/>
            <person name="Tschaplinski T."/>
            <person name="Misztal P."/>
            <person name="Wu S."/>
            <person name="Desiro A."/>
            <person name="Vande Pol N."/>
            <person name="Du Z.-Y."/>
            <person name="Zienkiewicz A."/>
            <person name="Zienkiewicz K."/>
            <person name="Morin E."/>
            <person name="Tisserant E."/>
            <person name="Splivallo R."/>
            <person name="Hainaut M."/>
            <person name="Henrissat B."/>
            <person name="Ohm R."/>
            <person name="Kuo A."/>
            <person name="Yan J."/>
            <person name="Lipzen A."/>
            <person name="Nolan M."/>
            <person name="Labutti K."/>
            <person name="Barry K."/>
            <person name="Goldstein A."/>
            <person name="Labbe J."/>
            <person name="Schadt C."/>
            <person name="Tuskan G."/>
            <person name="Grigoriev I."/>
            <person name="Martin F."/>
            <person name="Vilgalys R."/>
            <person name="Bonito G."/>
        </authorList>
    </citation>
    <scope>NUCLEOTIDE SEQUENCE [LARGE SCALE GENOMIC DNA]</scope>
    <source>
        <strain evidence="3 4">AG-77</strain>
    </source>
</reference>
<dbReference type="EMBL" id="KV442029">
    <property type="protein sequence ID" value="OAQ31565.1"/>
    <property type="molecule type" value="Genomic_DNA"/>
</dbReference>
<keyword evidence="2" id="KW-1133">Transmembrane helix</keyword>
<feature type="region of interest" description="Disordered" evidence="1">
    <location>
        <begin position="1"/>
        <end position="25"/>
    </location>
</feature>
<accession>A0A197K257</accession>